<comment type="pathway">
    <text evidence="1">Cofactor biosynthesis; thiamine diphosphate biosynthesis.</text>
</comment>
<dbReference type="InterPro" id="IPR004399">
    <property type="entry name" value="HMP/HMP-P_kinase_dom"/>
</dbReference>
<dbReference type="GO" id="GO:0009228">
    <property type="term" value="P:thiamine biosynthetic process"/>
    <property type="evidence" value="ECO:0007669"/>
    <property type="project" value="InterPro"/>
</dbReference>
<evidence type="ECO:0000256" key="1">
    <source>
        <dbReference type="ARBA" id="ARBA00004948"/>
    </source>
</evidence>
<evidence type="ECO:0000259" key="7">
    <source>
        <dbReference type="Pfam" id="PF08543"/>
    </source>
</evidence>
<gene>
    <name evidence="8" type="primary">thiD</name>
    <name evidence="8" type="ORF">ENY07_07365</name>
</gene>
<reference evidence="8" key="1">
    <citation type="journal article" date="2020" name="mSystems">
        <title>Genome- and Community-Level Interaction Insights into Carbon Utilization and Element Cycling Functions of Hydrothermarchaeota in Hydrothermal Sediment.</title>
        <authorList>
            <person name="Zhou Z."/>
            <person name="Liu Y."/>
            <person name="Xu W."/>
            <person name="Pan J."/>
            <person name="Luo Z.H."/>
            <person name="Li M."/>
        </authorList>
    </citation>
    <scope>NUCLEOTIDE SEQUENCE</scope>
    <source>
        <strain evidence="8">SpSt-997</strain>
    </source>
</reference>
<dbReference type="Gene3D" id="3.40.1190.20">
    <property type="match status" value="1"/>
</dbReference>
<name>A0A8J4HA13_9PROT</name>
<protein>
    <recommendedName>
        <fullName evidence="2">hydroxymethylpyrimidine kinase</fullName>
        <ecNumber evidence="2">2.7.1.49</ecNumber>
    </recommendedName>
</protein>
<dbReference type="EC" id="2.7.1.49" evidence="2"/>
<dbReference type="GO" id="GO:0009229">
    <property type="term" value="P:thiamine diphosphate biosynthetic process"/>
    <property type="evidence" value="ECO:0007669"/>
    <property type="project" value="UniProtKB-UniPathway"/>
</dbReference>
<evidence type="ECO:0000256" key="6">
    <source>
        <dbReference type="ARBA" id="ARBA00022840"/>
    </source>
</evidence>
<dbReference type="NCBIfam" id="TIGR00097">
    <property type="entry name" value="HMP-P_kinase"/>
    <property type="match status" value="1"/>
</dbReference>
<keyword evidence="4" id="KW-0547">Nucleotide-binding</keyword>
<dbReference type="AlphaFoldDB" id="A0A8J4HA13"/>
<keyword evidence="5 8" id="KW-0418">Kinase</keyword>
<dbReference type="Pfam" id="PF08543">
    <property type="entry name" value="Phos_pyr_kin"/>
    <property type="match status" value="1"/>
</dbReference>
<dbReference type="PANTHER" id="PTHR20858:SF17">
    <property type="entry name" value="HYDROXYMETHYLPYRIMIDINE_PHOSPHOMETHYLPYRIMIDINE KINASE THI20-RELATED"/>
    <property type="match status" value="1"/>
</dbReference>
<evidence type="ECO:0000256" key="4">
    <source>
        <dbReference type="ARBA" id="ARBA00022741"/>
    </source>
</evidence>
<dbReference type="InterPro" id="IPR013749">
    <property type="entry name" value="PM/HMP-P_kinase-1"/>
</dbReference>
<dbReference type="GO" id="GO:0008902">
    <property type="term" value="F:hydroxymethylpyrimidine kinase activity"/>
    <property type="evidence" value="ECO:0007669"/>
    <property type="project" value="UniProtKB-EC"/>
</dbReference>
<accession>A0A8J4HA13</accession>
<dbReference type="InterPro" id="IPR029056">
    <property type="entry name" value="Ribokinase-like"/>
</dbReference>
<dbReference type="GO" id="GO:0005829">
    <property type="term" value="C:cytosol"/>
    <property type="evidence" value="ECO:0007669"/>
    <property type="project" value="TreeGrafter"/>
</dbReference>
<feature type="domain" description="Pyridoxamine kinase/Phosphomethylpyrimidine kinase" evidence="7">
    <location>
        <begin position="12"/>
        <end position="255"/>
    </location>
</feature>
<dbReference type="PANTHER" id="PTHR20858">
    <property type="entry name" value="PHOSPHOMETHYLPYRIMIDINE KINASE"/>
    <property type="match status" value="1"/>
</dbReference>
<evidence type="ECO:0000256" key="5">
    <source>
        <dbReference type="ARBA" id="ARBA00022777"/>
    </source>
</evidence>
<organism evidence="8">
    <name type="scientific">Acidicaldus sp</name>
    <dbReference type="NCBI Taxonomy" id="1872105"/>
    <lineage>
        <taxon>Bacteria</taxon>
        <taxon>Pseudomonadati</taxon>
        <taxon>Pseudomonadota</taxon>
        <taxon>Alphaproteobacteria</taxon>
        <taxon>Acetobacterales</taxon>
        <taxon>Acetobacteraceae</taxon>
        <taxon>Acidicaldus</taxon>
    </lineage>
</organism>
<evidence type="ECO:0000256" key="3">
    <source>
        <dbReference type="ARBA" id="ARBA00022679"/>
    </source>
</evidence>
<dbReference type="UniPathway" id="UPA00060">
    <property type="reaction ID" value="UER00138"/>
</dbReference>
<dbReference type="GO" id="GO:0005524">
    <property type="term" value="F:ATP binding"/>
    <property type="evidence" value="ECO:0007669"/>
    <property type="project" value="UniProtKB-KW"/>
</dbReference>
<keyword evidence="6" id="KW-0067">ATP-binding</keyword>
<dbReference type="CDD" id="cd01169">
    <property type="entry name" value="HMPP_kinase"/>
    <property type="match status" value="1"/>
</dbReference>
<evidence type="ECO:0000256" key="2">
    <source>
        <dbReference type="ARBA" id="ARBA00012135"/>
    </source>
</evidence>
<comment type="caution">
    <text evidence="8">The sequence shown here is derived from an EMBL/GenBank/DDBJ whole genome shotgun (WGS) entry which is preliminary data.</text>
</comment>
<dbReference type="GO" id="GO:0008972">
    <property type="term" value="F:phosphomethylpyrimidine kinase activity"/>
    <property type="evidence" value="ECO:0007669"/>
    <property type="project" value="InterPro"/>
</dbReference>
<dbReference type="EMBL" id="DTQM01000146">
    <property type="protein sequence ID" value="HGC43025.1"/>
    <property type="molecule type" value="Genomic_DNA"/>
</dbReference>
<evidence type="ECO:0000313" key="8">
    <source>
        <dbReference type="EMBL" id="HGC43025.1"/>
    </source>
</evidence>
<dbReference type="FunFam" id="3.40.1190.20:FF:000003">
    <property type="entry name" value="Phosphomethylpyrimidine kinase ThiD"/>
    <property type="match status" value="1"/>
</dbReference>
<sequence length="278" mass="28158">MRGRVLVIAGSDSGGGAGVQADLKTLTALGAFGATAITALTVQDSVAVHEVWPVPPALLRRQIVVALADPGADVVKIGMLGDAAAVAVVIESLAGCGLPIVLDPVMVASSGRRLIEGAALALLRERLLPMATLLTPNLPEAEALLGVRIADLAGMRRAAVALRALGVPAVLLKGGHMPGERVVDLLATATGMEAFAAPRIATRHTHGTGCTLASAVAAGLAQGMALAASVKRAHAYVQQAIAAAPGFGRGHGPLNHSVTVARRWRAAPDRSSEETDPP</sequence>
<proteinExistence type="predicted"/>
<keyword evidence="3 8" id="KW-0808">Transferase</keyword>
<dbReference type="SUPFAM" id="SSF53613">
    <property type="entry name" value="Ribokinase-like"/>
    <property type="match status" value="1"/>
</dbReference>